<feature type="transmembrane region" description="Helical" evidence="1">
    <location>
        <begin position="120"/>
        <end position="144"/>
    </location>
</feature>
<accession>A0A124E4Y6</accession>
<gene>
    <name evidence="2" type="ORF">RMCFA_4692</name>
</gene>
<reference evidence="2 3" key="1">
    <citation type="journal article" date="2016" name="Genome Announc.">
        <title>Draft Genome Sequences of Five Rapidly Growing Mycobacterium Species, M. thermoresistibile, M. fortuitum subsp. acetamidolyticum, M. canariasense, M. brisbanense, and M. novocastrense.</title>
        <authorList>
            <person name="Katahira K."/>
            <person name="Ogura Y."/>
            <person name="Gotoh Y."/>
            <person name="Hayashi T."/>
        </authorList>
    </citation>
    <scope>NUCLEOTIDE SEQUENCE [LARGE SCALE GENOMIC DNA]</scope>
    <source>
        <strain evidence="2 3">JCM6368</strain>
    </source>
</reference>
<reference evidence="3" key="2">
    <citation type="submission" date="2016-02" db="EMBL/GenBank/DDBJ databases">
        <title>Draft genome sequence of five rapidly growing Mycobacterium species.</title>
        <authorList>
            <person name="Katahira K."/>
            <person name="Gotou Y."/>
            <person name="Iida K."/>
            <person name="Ogura Y."/>
            <person name="Hayashi T."/>
        </authorList>
    </citation>
    <scope>NUCLEOTIDE SEQUENCE [LARGE SCALE GENOMIC DNA]</scope>
    <source>
        <strain evidence="3">JCM6368</strain>
    </source>
</reference>
<name>A0A124E4Y6_MYCFO</name>
<evidence type="ECO:0000313" key="2">
    <source>
        <dbReference type="EMBL" id="GAT04581.1"/>
    </source>
</evidence>
<dbReference type="AlphaFoldDB" id="A0A124E4Y6"/>
<feature type="transmembrane region" description="Helical" evidence="1">
    <location>
        <begin position="6"/>
        <end position="27"/>
    </location>
</feature>
<proteinExistence type="predicted"/>
<keyword evidence="1" id="KW-0472">Membrane</keyword>
<keyword evidence="1" id="KW-0812">Transmembrane</keyword>
<evidence type="ECO:0000313" key="3">
    <source>
        <dbReference type="Proteomes" id="UP000069705"/>
    </source>
</evidence>
<organism evidence="2 3">
    <name type="scientific">Mycolicibacterium fortuitum subsp. acetamidolyticum</name>
    <dbReference type="NCBI Taxonomy" id="144550"/>
    <lineage>
        <taxon>Bacteria</taxon>
        <taxon>Bacillati</taxon>
        <taxon>Actinomycetota</taxon>
        <taxon>Actinomycetes</taxon>
        <taxon>Mycobacteriales</taxon>
        <taxon>Mycobacteriaceae</taxon>
        <taxon>Mycolicibacterium</taxon>
    </lineage>
</organism>
<evidence type="ECO:0000256" key="1">
    <source>
        <dbReference type="SAM" id="Phobius"/>
    </source>
</evidence>
<dbReference type="RefSeq" id="WP_061264776.1">
    <property type="nucleotide sequence ID" value="NZ_BCSZ01000049.1"/>
</dbReference>
<sequence length="240" mass="27043">MTVGQVAGVVGIWLLMCVFTVWILAAYRRYAGAELLLNELYRAAVTDAITKSLGSDQGCAEFKPDAFLLLTETERSDLRKVRVPLTRWLGTAKLSELDSQSAADFEALARERMEKFEDRFTLMMLLPGQIFSVVTVPLIIRLATSAEPELLVTMGLSITGIAIMAVVVFGLQCRRVANVVRDQVKLFADRKEEARLAERAVEQSEADTPPPKRATNLRRWTHRRKWVHRIVIRGIDATER</sequence>
<evidence type="ECO:0008006" key="4">
    <source>
        <dbReference type="Google" id="ProtNLM"/>
    </source>
</evidence>
<feature type="transmembrane region" description="Helical" evidence="1">
    <location>
        <begin position="150"/>
        <end position="171"/>
    </location>
</feature>
<dbReference type="EMBL" id="BCSZ01000049">
    <property type="protein sequence ID" value="GAT04581.1"/>
    <property type="molecule type" value="Genomic_DNA"/>
</dbReference>
<dbReference type="Proteomes" id="UP000069705">
    <property type="component" value="Unassembled WGS sequence"/>
</dbReference>
<keyword evidence="1" id="KW-1133">Transmembrane helix</keyword>
<protein>
    <recommendedName>
        <fullName evidence="4">Transmembrane protein</fullName>
    </recommendedName>
</protein>
<comment type="caution">
    <text evidence="2">The sequence shown here is derived from an EMBL/GenBank/DDBJ whole genome shotgun (WGS) entry which is preliminary data.</text>
</comment>